<protein>
    <submittedName>
        <fullName evidence="1">Uncharacterized protein</fullName>
    </submittedName>
</protein>
<comment type="caution">
    <text evidence="1">The sequence shown here is derived from an EMBL/GenBank/DDBJ whole genome shotgun (WGS) entry which is preliminary data.</text>
</comment>
<evidence type="ECO:0000313" key="2">
    <source>
        <dbReference type="Proteomes" id="UP001151079"/>
    </source>
</evidence>
<keyword evidence="2" id="KW-1185">Reference proteome</keyword>
<dbReference type="EMBL" id="JAOZEW010000016">
    <property type="protein sequence ID" value="MCV9929066.1"/>
    <property type="molecule type" value="Genomic_DNA"/>
</dbReference>
<accession>A0A9X3BZA2</accession>
<organism evidence="1 2">
    <name type="scientific">Flavobacterium shii</name>
    <dbReference type="NCBI Taxonomy" id="2987687"/>
    <lineage>
        <taxon>Bacteria</taxon>
        <taxon>Pseudomonadati</taxon>
        <taxon>Bacteroidota</taxon>
        <taxon>Flavobacteriia</taxon>
        <taxon>Flavobacteriales</taxon>
        <taxon>Flavobacteriaceae</taxon>
        <taxon>Flavobacterium</taxon>
    </lineage>
</organism>
<reference evidence="1" key="1">
    <citation type="submission" date="2022-10" db="EMBL/GenBank/DDBJ databases">
        <title>Two novel species of Flavobacterium.</title>
        <authorList>
            <person name="Liu Q."/>
            <person name="Xin Y.-H."/>
        </authorList>
    </citation>
    <scope>NUCLEOTIDE SEQUENCE</scope>
    <source>
        <strain evidence="1">LS1R49</strain>
    </source>
</reference>
<dbReference type="Proteomes" id="UP001151079">
    <property type="component" value="Unassembled WGS sequence"/>
</dbReference>
<evidence type="ECO:0000313" key="1">
    <source>
        <dbReference type="EMBL" id="MCV9929066.1"/>
    </source>
</evidence>
<sequence length="84" mass="9816">MKPTAKKSDNPTNALINRNFIIRVLENPKENLLKNTKLTSANKLSNYINDDEMKIKLFNKILDGGKDKYTFMIRNRLKIDFQSK</sequence>
<name>A0A9X3BZA2_9FLAO</name>
<gene>
    <name evidence="1" type="ORF">OIU83_15480</name>
</gene>
<dbReference type="RefSeq" id="WP_264207167.1">
    <property type="nucleotide sequence ID" value="NZ_JAOZEW010000016.1"/>
</dbReference>
<dbReference type="AlphaFoldDB" id="A0A9X3BZA2"/>
<proteinExistence type="predicted"/>